<evidence type="ECO:0000313" key="1">
    <source>
        <dbReference type="EMBL" id="KDQ28093.1"/>
    </source>
</evidence>
<organism evidence="1 2">
    <name type="scientific">Pleurotus ostreatus (strain PC15)</name>
    <name type="common">Oyster mushroom</name>
    <dbReference type="NCBI Taxonomy" id="1137138"/>
    <lineage>
        <taxon>Eukaryota</taxon>
        <taxon>Fungi</taxon>
        <taxon>Dikarya</taxon>
        <taxon>Basidiomycota</taxon>
        <taxon>Agaricomycotina</taxon>
        <taxon>Agaricomycetes</taxon>
        <taxon>Agaricomycetidae</taxon>
        <taxon>Agaricales</taxon>
        <taxon>Pleurotineae</taxon>
        <taxon>Pleurotaceae</taxon>
        <taxon>Pleurotus</taxon>
    </lineage>
</organism>
<name>A0A067NJ73_PLEO1</name>
<dbReference type="EMBL" id="KL198008">
    <property type="protein sequence ID" value="KDQ28093.1"/>
    <property type="molecule type" value="Genomic_DNA"/>
</dbReference>
<feature type="non-terminal residue" evidence="1">
    <location>
        <position position="64"/>
    </location>
</feature>
<evidence type="ECO:0008006" key="3">
    <source>
        <dbReference type="Google" id="ProtNLM"/>
    </source>
</evidence>
<accession>A0A067NJ73</accession>
<dbReference type="HOGENOM" id="CLU_188562_1_0_1"/>
<dbReference type="PANTHER" id="PTHR34561:SF1">
    <property type="entry name" value="NADH DEHYDROGENASE [UBIQUINONE] 1 ALPHA SUBCOMPLEX ASSEMBLY FACTOR 8"/>
    <property type="match status" value="1"/>
</dbReference>
<sequence length="64" mass="6939">MSSPRTTASKPLSRLALHSTVTCSVQASAYGKCILGVYTDIRKDACQAEFAKFSQCVKEAVRAR</sequence>
<dbReference type="InParanoid" id="A0A067NJ73"/>
<dbReference type="AlphaFoldDB" id="A0A067NJ73"/>
<dbReference type="VEuPathDB" id="FungiDB:PLEOSDRAFT_18237"/>
<proteinExistence type="predicted"/>
<dbReference type="PANTHER" id="PTHR34561">
    <property type="entry name" value="NADH DEHYDROGENASE [UBIQUINONE] 1 ALPHA SUBCOMPLEX ASSEMBLY FACTOR 8"/>
    <property type="match status" value="1"/>
</dbReference>
<protein>
    <recommendedName>
        <fullName evidence="3">CHCH domain-containing protein</fullName>
    </recommendedName>
</protein>
<evidence type="ECO:0000313" key="2">
    <source>
        <dbReference type="Proteomes" id="UP000027073"/>
    </source>
</evidence>
<gene>
    <name evidence="1" type="ORF">PLEOSDRAFT_18237</name>
</gene>
<dbReference type="InterPro" id="IPR034595">
    <property type="entry name" value="NDUFAF8"/>
</dbReference>
<dbReference type="Proteomes" id="UP000027073">
    <property type="component" value="Unassembled WGS sequence"/>
</dbReference>
<reference evidence="2" key="1">
    <citation type="journal article" date="2014" name="Proc. Natl. Acad. Sci. U.S.A.">
        <title>Extensive sampling of basidiomycete genomes demonstrates inadequacy of the white-rot/brown-rot paradigm for wood decay fungi.</title>
        <authorList>
            <person name="Riley R."/>
            <person name="Salamov A.A."/>
            <person name="Brown D.W."/>
            <person name="Nagy L.G."/>
            <person name="Floudas D."/>
            <person name="Held B.W."/>
            <person name="Levasseur A."/>
            <person name="Lombard V."/>
            <person name="Morin E."/>
            <person name="Otillar R."/>
            <person name="Lindquist E.A."/>
            <person name="Sun H."/>
            <person name="LaButti K.M."/>
            <person name="Schmutz J."/>
            <person name="Jabbour D."/>
            <person name="Luo H."/>
            <person name="Baker S.E."/>
            <person name="Pisabarro A.G."/>
            <person name="Walton J.D."/>
            <person name="Blanchette R.A."/>
            <person name="Henrissat B."/>
            <person name="Martin F."/>
            <person name="Cullen D."/>
            <person name="Hibbett D.S."/>
            <person name="Grigoriev I.V."/>
        </authorList>
    </citation>
    <scope>NUCLEOTIDE SEQUENCE [LARGE SCALE GENOMIC DNA]</scope>
    <source>
        <strain evidence="2">PC15</strain>
    </source>
</reference>
<dbReference type="OrthoDB" id="3821113at2759"/>
<dbReference type="GO" id="GO:0032981">
    <property type="term" value="P:mitochondrial respiratory chain complex I assembly"/>
    <property type="evidence" value="ECO:0007669"/>
    <property type="project" value="InterPro"/>
</dbReference>
<dbReference type="GO" id="GO:0005739">
    <property type="term" value="C:mitochondrion"/>
    <property type="evidence" value="ECO:0007669"/>
    <property type="project" value="InterPro"/>
</dbReference>